<dbReference type="RefSeq" id="WP_066305714.1">
    <property type="nucleotide sequence ID" value="NZ_KQ959506.1"/>
</dbReference>
<dbReference type="GO" id="GO:0009307">
    <property type="term" value="P:DNA restriction-modification system"/>
    <property type="evidence" value="ECO:0007669"/>
    <property type="project" value="UniProtKB-KW"/>
</dbReference>
<dbReference type="OrthoDB" id="9148007at2"/>
<dbReference type="Pfam" id="PF04313">
    <property type="entry name" value="HSDR_N"/>
    <property type="match status" value="1"/>
</dbReference>
<dbReference type="PIRSF" id="PIRSF035009">
    <property type="entry name" value="UCP035009_HSDR_N"/>
    <property type="match status" value="1"/>
</dbReference>
<organism evidence="3 4">
    <name type="scientific">Atopobium deltae</name>
    <dbReference type="NCBI Taxonomy" id="1393034"/>
    <lineage>
        <taxon>Bacteria</taxon>
        <taxon>Bacillati</taxon>
        <taxon>Actinomycetota</taxon>
        <taxon>Coriobacteriia</taxon>
        <taxon>Coriobacteriales</taxon>
        <taxon>Atopobiaceae</taxon>
        <taxon>Atopobium</taxon>
    </lineage>
</organism>
<evidence type="ECO:0000313" key="4">
    <source>
        <dbReference type="Proteomes" id="UP000070675"/>
    </source>
</evidence>
<feature type="domain" description="Restriction endonuclease type I HsdR N-terminal" evidence="2">
    <location>
        <begin position="61"/>
        <end position="127"/>
    </location>
</feature>
<evidence type="ECO:0000313" key="3">
    <source>
        <dbReference type="EMBL" id="KXB33950.1"/>
    </source>
</evidence>
<dbReference type="GO" id="GO:0009035">
    <property type="term" value="F:type I site-specific deoxyribonuclease activity"/>
    <property type="evidence" value="ECO:0007669"/>
    <property type="project" value="UniProtKB-EC"/>
</dbReference>
<dbReference type="GO" id="GO:0003677">
    <property type="term" value="F:DNA binding"/>
    <property type="evidence" value="ECO:0007669"/>
    <property type="project" value="UniProtKB-KW"/>
</dbReference>
<sequence>MEFDEKISQIADKIQDLAASIQTEEATKTAFIMPFIGEVLGYDVFNPNEVIPEFTADVGLKKNEKVDYALVLDGKVQILIECKKVGSTLSLENASQLYRYFACTRARIGVLTNGRVWNFYMDIDEPNRMDSKPFLVLDLLDIDKNLLPELQKLTKPSFDIDSIANTAEELKYVSAIKRVVSDEFKAPSSELVRLLASRVYEGRLSKTVLDKFQLLAEKALKKFLNDQINERLSAALGVESADDTDTSKDEQQTETPEESNDLEEKGEIITTVEEKMGYNIVKAIACSEVSPERITLRDSKSYCAVFLDDNNRRPIVRLLFNHKQKYIVLFKDGQQQAKEAIKSLNEIYQYAKVIRDEVRYLTANQ</sequence>
<comment type="caution">
    <text evidence="3">The sequence shown here is derived from an EMBL/GenBank/DDBJ whole genome shotgun (WGS) entry which is preliminary data.</text>
</comment>
<feature type="region of interest" description="Disordered" evidence="1">
    <location>
        <begin position="239"/>
        <end position="263"/>
    </location>
</feature>
<evidence type="ECO:0000259" key="2">
    <source>
        <dbReference type="Pfam" id="PF04313"/>
    </source>
</evidence>
<reference evidence="4" key="1">
    <citation type="submission" date="2016-01" db="EMBL/GenBank/DDBJ databases">
        <authorList>
            <person name="Mitreva M."/>
            <person name="Pepin K.H."/>
            <person name="Mihindukulasuriya K.A."/>
            <person name="Fulton R."/>
            <person name="Fronick C."/>
            <person name="O'Laughlin M."/>
            <person name="Miner T."/>
            <person name="Herter B."/>
            <person name="Rosa B.A."/>
            <person name="Cordes M."/>
            <person name="Tomlinson C."/>
            <person name="Wollam A."/>
            <person name="Palsikar V.B."/>
            <person name="Mardis E.R."/>
            <person name="Wilson R.K."/>
        </authorList>
    </citation>
    <scope>NUCLEOTIDE SEQUENCE [LARGE SCALE GENOMIC DNA]</scope>
    <source>
        <strain evidence="4">DNF00019</strain>
    </source>
</reference>
<dbReference type="EMBL" id="LSCR01000028">
    <property type="protein sequence ID" value="KXB33950.1"/>
    <property type="molecule type" value="Genomic_DNA"/>
</dbReference>
<keyword evidence="4" id="KW-1185">Reference proteome</keyword>
<dbReference type="InterPro" id="IPR017035">
    <property type="entry name" value="UCP035009_HsdR_All3000-type"/>
</dbReference>
<protein>
    <submittedName>
        <fullName evidence="3">Type I restriction enzyme HsdR protein</fullName>
    </submittedName>
</protein>
<dbReference type="GO" id="GO:0005524">
    <property type="term" value="F:ATP binding"/>
    <property type="evidence" value="ECO:0007669"/>
    <property type="project" value="UniProtKB-KW"/>
</dbReference>
<accession>A0A133XSQ2</accession>
<dbReference type="Proteomes" id="UP000070675">
    <property type="component" value="Unassembled WGS sequence"/>
</dbReference>
<dbReference type="PATRIC" id="fig|1393034.3.peg.944"/>
<dbReference type="STRING" id="1393034.HMPREF3192_00979"/>
<dbReference type="AlphaFoldDB" id="A0A133XSQ2"/>
<dbReference type="InterPro" id="IPR007409">
    <property type="entry name" value="Restrct_endonuc_type1_HsdR_N"/>
</dbReference>
<name>A0A133XSQ2_9ACTN</name>
<proteinExistence type="predicted"/>
<gene>
    <name evidence="3" type="ORF">HMPREF3192_00979</name>
</gene>
<evidence type="ECO:0000256" key="1">
    <source>
        <dbReference type="SAM" id="MobiDB-lite"/>
    </source>
</evidence>